<sequence length="89" mass="10176">MVKQVRTFLTCFVLLFLVIATSLISIVHSRNTVTVPMVKVTREDRAREPRMSSKRKSWMNHGSHRGGPRKHLVNPTSGDSFQLAREFPV</sequence>
<keyword evidence="2" id="KW-0732">Signal</keyword>
<comment type="caution">
    <text evidence="3">The sequence shown here is derived from an EMBL/GenBank/DDBJ whole genome shotgun (WGS) entry which is preliminary data.</text>
</comment>
<reference evidence="3 4" key="2">
    <citation type="journal article" date="2017" name="Front. Plant Sci.">
        <title>Gene Classification and Mining of Molecular Markers Useful in Red Clover (Trifolium pratense) Breeding.</title>
        <authorList>
            <person name="Istvanek J."/>
            <person name="Dluhosova J."/>
            <person name="Dluhos P."/>
            <person name="Patkova L."/>
            <person name="Nedelnik J."/>
            <person name="Repkova J."/>
        </authorList>
    </citation>
    <scope>NUCLEOTIDE SEQUENCE [LARGE SCALE GENOMIC DNA]</scope>
    <source>
        <strain evidence="4">cv. Tatra</strain>
        <tissue evidence="3">Young leaves</tissue>
    </source>
</reference>
<evidence type="ECO:0000313" key="3">
    <source>
        <dbReference type="EMBL" id="PNX73628.1"/>
    </source>
</evidence>
<accession>A0A2K3L523</accession>
<evidence type="ECO:0000256" key="2">
    <source>
        <dbReference type="SAM" id="SignalP"/>
    </source>
</evidence>
<evidence type="ECO:0000256" key="1">
    <source>
        <dbReference type="SAM" id="MobiDB-lite"/>
    </source>
</evidence>
<organism evidence="3 4">
    <name type="scientific">Trifolium pratense</name>
    <name type="common">Red clover</name>
    <dbReference type="NCBI Taxonomy" id="57577"/>
    <lineage>
        <taxon>Eukaryota</taxon>
        <taxon>Viridiplantae</taxon>
        <taxon>Streptophyta</taxon>
        <taxon>Embryophyta</taxon>
        <taxon>Tracheophyta</taxon>
        <taxon>Spermatophyta</taxon>
        <taxon>Magnoliopsida</taxon>
        <taxon>eudicotyledons</taxon>
        <taxon>Gunneridae</taxon>
        <taxon>Pentapetalae</taxon>
        <taxon>rosids</taxon>
        <taxon>fabids</taxon>
        <taxon>Fabales</taxon>
        <taxon>Fabaceae</taxon>
        <taxon>Papilionoideae</taxon>
        <taxon>50 kb inversion clade</taxon>
        <taxon>NPAAA clade</taxon>
        <taxon>Hologalegina</taxon>
        <taxon>IRL clade</taxon>
        <taxon>Trifolieae</taxon>
        <taxon>Trifolium</taxon>
    </lineage>
</organism>
<proteinExistence type="predicted"/>
<feature type="region of interest" description="Disordered" evidence="1">
    <location>
        <begin position="44"/>
        <end position="89"/>
    </location>
</feature>
<feature type="compositionally biased region" description="Basic residues" evidence="1">
    <location>
        <begin position="52"/>
        <end position="72"/>
    </location>
</feature>
<reference evidence="3 4" key="1">
    <citation type="journal article" date="2014" name="Am. J. Bot.">
        <title>Genome assembly and annotation for red clover (Trifolium pratense; Fabaceae).</title>
        <authorList>
            <person name="Istvanek J."/>
            <person name="Jaros M."/>
            <person name="Krenek A."/>
            <person name="Repkova J."/>
        </authorList>
    </citation>
    <scope>NUCLEOTIDE SEQUENCE [LARGE SCALE GENOMIC DNA]</scope>
    <source>
        <strain evidence="4">cv. Tatra</strain>
        <tissue evidence="3">Young leaves</tissue>
    </source>
</reference>
<evidence type="ECO:0000313" key="4">
    <source>
        <dbReference type="Proteomes" id="UP000236291"/>
    </source>
</evidence>
<name>A0A2K3L523_TRIPR</name>
<gene>
    <name evidence="3" type="ORF">L195_g029531</name>
</gene>
<dbReference type="AlphaFoldDB" id="A0A2K3L523"/>
<feature type="signal peptide" evidence="2">
    <location>
        <begin position="1"/>
        <end position="29"/>
    </location>
</feature>
<dbReference type="EMBL" id="ASHM01026308">
    <property type="protein sequence ID" value="PNX73628.1"/>
    <property type="molecule type" value="Genomic_DNA"/>
</dbReference>
<protein>
    <submittedName>
        <fullName evidence="3">Uncharacterized protein</fullName>
    </submittedName>
</protein>
<feature type="chain" id="PRO_5014335488" evidence="2">
    <location>
        <begin position="30"/>
        <end position="89"/>
    </location>
</feature>
<dbReference type="Proteomes" id="UP000236291">
    <property type="component" value="Unassembled WGS sequence"/>
</dbReference>